<name>A0A9X4HV40_9PSED</name>
<evidence type="ECO:0000313" key="3">
    <source>
        <dbReference type="Proteomes" id="UP001150678"/>
    </source>
</evidence>
<dbReference type="EMBL" id="JANIAM010000015">
    <property type="protein sequence ID" value="MDD2113844.1"/>
    <property type="molecule type" value="Genomic_DNA"/>
</dbReference>
<dbReference type="Proteomes" id="UP001150728">
    <property type="component" value="Unassembled WGS sequence"/>
</dbReference>
<comment type="caution">
    <text evidence="1">The sequence shown here is derived from an EMBL/GenBank/DDBJ whole genome shotgun (WGS) entry which is preliminary data.</text>
</comment>
<protein>
    <submittedName>
        <fullName evidence="1">Uncharacterized protein</fullName>
    </submittedName>
</protein>
<dbReference type="EMBL" id="JANIAN010000014">
    <property type="protein sequence ID" value="MDD2107049.1"/>
    <property type="molecule type" value="Genomic_DNA"/>
</dbReference>
<gene>
    <name evidence="1" type="ORF">NP533_12670</name>
    <name evidence="2" type="ORF">NP554_18880</name>
</gene>
<dbReference type="AlphaFoldDB" id="A0A9X4HV40"/>
<dbReference type="RefSeq" id="WP_023124806.1">
    <property type="nucleotide sequence ID" value="NZ_JANIAI010000089.1"/>
</dbReference>
<reference evidence="1" key="1">
    <citation type="submission" date="2022-07" db="EMBL/GenBank/DDBJ databases">
        <title>Multi-strain Analysis of Pseudomonas putida Reveals Metabolic and Genetic Diversity.</title>
        <authorList>
            <person name="Monk J.M."/>
        </authorList>
    </citation>
    <scope>NUCLEOTIDE SEQUENCE</scope>
    <source>
        <strain evidence="1">17514</strain>
        <strain evidence="2">17633</strain>
    </source>
</reference>
<organism evidence="1 3">
    <name type="scientific">Pseudomonas asiatica</name>
    <dbReference type="NCBI Taxonomy" id="2219225"/>
    <lineage>
        <taxon>Bacteria</taxon>
        <taxon>Pseudomonadati</taxon>
        <taxon>Pseudomonadota</taxon>
        <taxon>Gammaproteobacteria</taxon>
        <taxon>Pseudomonadales</taxon>
        <taxon>Pseudomonadaceae</taxon>
        <taxon>Pseudomonas</taxon>
    </lineage>
</organism>
<dbReference type="Proteomes" id="UP001150678">
    <property type="component" value="Unassembled WGS sequence"/>
</dbReference>
<evidence type="ECO:0000313" key="1">
    <source>
        <dbReference type="EMBL" id="MDD2107049.1"/>
    </source>
</evidence>
<accession>A0A9X4HV40</accession>
<evidence type="ECO:0000313" key="2">
    <source>
        <dbReference type="EMBL" id="MDD2113844.1"/>
    </source>
</evidence>
<proteinExistence type="predicted"/>
<sequence>MRVYMIDRNIVSKISSGFKNCSIEDKNFIKSLDTKGSAISLLLSNIEGRLGIPQDMSQASSGMFAEGDIAKGFFKKARVDSGFFEAFNNLASWGITTHQRDSFLKNSEIVAYLQDTLHQPRSPAQAKEVREDILNFASKRDMEIGHPIMLCGLSTLYGNKNAHGVLKPKKPKQNDPKRNARIYNALADLMVIVNLSELAGISRGMKMRIHFATIDKPLHGFVQEFGLLGVTKSRLALVNDSTITLGFNMSLFPKLTGNEAEEFKEWFNTKKQKT</sequence>